<evidence type="ECO:0000256" key="1">
    <source>
        <dbReference type="ARBA" id="ARBA00004141"/>
    </source>
</evidence>
<feature type="transmembrane region" description="Helical" evidence="5">
    <location>
        <begin position="149"/>
        <end position="171"/>
    </location>
</feature>
<feature type="transmembrane region" description="Helical" evidence="5">
    <location>
        <begin position="183"/>
        <end position="203"/>
    </location>
</feature>
<evidence type="ECO:0000259" key="6">
    <source>
        <dbReference type="Pfam" id="PF04893"/>
    </source>
</evidence>
<evidence type="ECO:0000256" key="3">
    <source>
        <dbReference type="ARBA" id="ARBA00022989"/>
    </source>
</evidence>
<reference evidence="8" key="1">
    <citation type="journal article" date="2019" name="Int. J. Syst. Evol. Microbiol.">
        <title>The Global Catalogue of Microorganisms (GCM) 10K type strain sequencing project: providing services to taxonomists for standard genome sequencing and annotation.</title>
        <authorList>
            <consortium name="The Broad Institute Genomics Platform"/>
            <consortium name="The Broad Institute Genome Sequencing Center for Infectious Disease"/>
            <person name="Wu L."/>
            <person name="Ma J."/>
        </authorList>
    </citation>
    <scope>NUCLEOTIDE SEQUENCE [LARGE SCALE GENOMIC DNA]</scope>
    <source>
        <strain evidence="8">IBRC-M 10813</strain>
    </source>
</reference>
<feature type="transmembrane region" description="Helical" evidence="5">
    <location>
        <begin position="65"/>
        <end position="92"/>
    </location>
</feature>
<name>A0ABV8JE46_9BACL</name>
<comment type="caution">
    <text evidence="7">The sequence shown here is derived from an EMBL/GenBank/DDBJ whole genome shotgun (WGS) entry which is preliminary data.</text>
</comment>
<evidence type="ECO:0000313" key="8">
    <source>
        <dbReference type="Proteomes" id="UP001595843"/>
    </source>
</evidence>
<gene>
    <name evidence="7" type="ORF">ACFOUO_01550</name>
</gene>
<evidence type="ECO:0000313" key="7">
    <source>
        <dbReference type="EMBL" id="MFC4075491.1"/>
    </source>
</evidence>
<keyword evidence="8" id="KW-1185">Reference proteome</keyword>
<dbReference type="Pfam" id="PF04893">
    <property type="entry name" value="Yip1"/>
    <property type="match status" value="1"/>
</dbReference>
<comment type="subcellular location">
    <subcellularLocation>
        <location evidence="1">Membrane</location>
        <topology evidence="1">Multi-pass membrane protein</topology>
    </subcellularLocation>
</comment>
<keyword evidence="2 5" id="KW-0812">Transmembrane</keyword>
<accession>A0ABV8JE46</accession>
<feature type="transmembrane region" description="Helical" evidence="5">
    <location>
        <begin position="104"/>
        <end position="129"/>
    </location>
</feature>
<evidence type="ECO:0000256" key="2">
    <source>
        <dbReference type="ARBA" id="ARBA00022692"/>
    </source>
</evidence>
<keyword evidence="3 5" id="KW-1133">Transmembrane helix</keyword>
<dbReference type="InterPro" id="IPR006977">
    <property type="entry name" value="Yip1_dom"/>
</dbReference>
<organism evidence="7 8">
    <name type="scientific">Salinithrix halophila</name>
    <dbReference type="NCBI Taxonomy" id="1485204"/>
    <lineage>
        <taxon>Bacteria</taxon>
        <taxon>Bacillati</taxon>
        <taxon>Bacillota</taxon>
        <taxon>Bacilli</taxon>
        <taxon>Bacillales</taxon>
        <taxon>Thermoactinomycetaceae</taxon>
        <taxon>Salinithrix</taxon>
    </lineage>
</organism>
<keyword evidence="4 5" id="KW-0472">Membrane</keyword>
<dbReference type="EMBL" id="JBHSAP010000004">
    <property type="protein sequence ID" value="MFC4075491.1"/>
    <property type="molecule type" value="Genomic_DNA"/>
</dbReference>
<feature type="domain" description="Yip1" evidence="6">
    <location>
        <begin position="15"/>
        <end position="195"/>
    </location>
</feature>
<sequence>MISIPQILLLSLCYWITPKRVIRRLLDMSLAWYVPLIPVLLSGVTFTIAQVSYRDLGDYFEFGSLLLASFGIGIGVGPLLWLLFSGLFYGVGKVFKGQASWRDMQIAVAFSLIPYVFKLLLWMVQLLLFGDEMFTDFTPRIDDSFFLTLFYLFFLLIQVILTIWYVVLLFFAVGEAHRFSTWIGLPVTLISVGLIWIVSKYVFDIVLYPA</sequence>
<protein>
    <submittedName>
        <fullName evidence="7">YIP1 family protein</fullName>
    </submittedName>
</protein>
<proteinExistence type="predicted"/>
<evidence type="ECO:0000256" key="4">
    <source>
        <dbReference type="ARBA" id="ARBA00023136"/>
    </source>
</evidence>
<feature type="transmembrane region" description="Helical" evidence="5">
    <location>
        <begin position="30"/>
        <end position="53"/>
    </location>
</feature>
<dbReference type="RefSeq" id="WP_380701455.1">
    <property type="nucleotide sequence ID" value="NZ_JBHSAP010000004.1"/>
</dbReference>
<evidence type="ECO:0000256" key="5">
    <source>
        <dbReference type="SAM" id="Phobius"/>
    </source>
</evidence>
<dbReference type="Proteomes" id="UP001595843">
    <property type="component" value="Unassembled WGS sequence"/>
</dbReference>